<evidence type="ECO:0000256" key="2">
    <source>
        <dbReference type="ARBA" id="ARBA00023315"/>
    </source>
</evidence>
<dbReference type="Gene3D" id="2.160.10.10">
    <property type="entry name" value="Hexapeptide repeat proteins"/>
    <property type="match status" value="1"/>
</dbReference>
<keyword evidence="1 3" id="KW-0808">Transferase</keyword>
<dbReference type="InterPro" id="IPR011004">
    <property type="entry name" value="Trimer_LpxA-like_sf"/>
</dbReference>
<dbReference type="GO" id="GO:0019134">
    <property type="term" value="F:glucosamine-1-phosphate N-acetyltransferase activity"/>
    <property type="evidence" value="ECO:0007669"/>
    <property type="project" value="UniProtKB-EC"/>
</dbReference>
<organism evidence="3 4">
    <name type="scientific">Neorhodopirellula pilleata</name>
    <dbReference type="NCBI Taxonomy" id="2714738"/>
    <lineage>
        <taxon>Bacteria</taxon>
        <taxon>Pseudomonadati</taxon>
        <taxon>Planctomycetota</taxon>
        <taxon>Planctomycetia</taxon>
        <taxon>Pirellulales</taxon>
        <taxon>Pirellulaceae</taxon>
        <taxon>Neorhodopirellula</taxon>
    </lineage>
</organism>
<evidence type="ECO:0000313" key="4">
    <source>
        <dbReference type="Proteomes" id="UP000316213"/>
    </source>
</evidence>
<gene>
    <name evidence="3" type="primary">glmU_1</name>
    <name evidence="3" type="ORF">Pla100_00380</name>
</gene>
<keyword evidence="4" id="KW-1185">Reference proteome</keyword>
<dbReference type="Pfam" id="PF13562">
    <property type="entry name" value="NTP_transf_4"/>
    <property type="match status" value="1"/>
</dbReference>
<dbReference type="GO" id="GO:0016779">
    <property type="term" value="F:nucleotidyltransferase activity"/>
    <property type="evidence" value="ECO:0007669"/>
    <property type="project" value="UniProtKB-ARBA"/>
</dbReference>
<dbReference type="InterPro" id="IPR023917">
    <property type="entry name" value="Bifunctiontional_GlmU_bac-type"/>
</dbReference>
<proteinExistence type="predicted"/>
<name>A0A5C6ATQ8_9BACT</name>
<dbReference type="OrthoDB" id="234332at2"/>
<dbReference type="RefSeq" id="WP_146575702.1">
    <property type="nucleotide sequence ID" value="NZ_SJPM01000001.1"/>
</dbReference>
<protein>
    <submittedName>
        <fullName evidence="3">Bifunctional protein GlmU</fullName>
        <ecNumber evidence="3">2.3.1.157</ecNumber>
    </submittedName>
</protein>
<evidence type="ECO:0000256" key="1">
    <source>
        <dbReference type="ARBA" id="ARBA00022679"/>
    </source>
</evidence>
<dbReference type="EMBL" id="SJPM01000001">
    <property type="protein sequence ID" value="TWU03120.1"/>
    <property type="molecule type" value="Genomic_DNA"/>
</dbReference>
<dbReference type="AlphaFoldDB" id="A0A5C6ATQ8"/>
<accession>A0A5C6ATQ8</accession>
<dbReference type="EC" id="2.3.1.157" evidence="3"/>
<dbReference type="PANTHER" id="PTHR43584">
    <property type="entry name" value="NUCLEOTIDYL TRANSFERASE"/>
    <property type="match status" value="1"/>
</dbReference>
<dbReference type="Proteomes" id="UP000316213">
    <property type="component" value="Unassembled WGS sequence"/>
</dbReference>
<dbReference type="PANTHER" id="PTHR43584:SF9">
    <property type="entry name" value="TRANSFERASE HEXAPEPTIDE REPEAT CONTAINING PROTEIN"/>
    <property type="match status" value="1"/>
</dbReference>
<dbReference type="SUPFAM" id="SSF51161">
    <property type="entry name" value="Trimeric LpxA-like enzymes"/>
    <property type="match status" value="1"/>
</dbReference>
<dbReference type="CDD" id="cd05635">
    <property type="entry name" value="LbH_unknown"/>
    <property type="match status" value="1"/>
</dbReference>
<sequence>MLILCFEDRIVEKLAPITHARPAYAITCAGYRLIDWLDELRRQTPAATLAGEVREHLRAIQEADYALEPIPEALDIEGGGSPANCPDVLLVNARLVPSLANFKRLVELVRGERFAVVMSLGDEQETEPDDELDSPGQAGVIAAWMPAAEVAQAVETERRMIAEKASLPVQRPKSQRSESAPVGAPSLHAVLCRHAVSAERVASSASWNAFHWPHEVVAAHMTCINESIEHRIATGDYSQLQDGVFVGKNVSIGKYESIHTSGGAIVLDDDVQVGPFCFLEGPLYAGRKTRVIEHSSIKDGVSLGHTTKIGGEVEASVIEPYTNKQHHGFLGHSYLGSWINLGAGTCNSDLKNTYGKINIEYGDERIATGMQFLGCIMGDYSKSAINTGIFTGKVIGVCSMMYGFVTGNVPSYVNYARLFGQTSLLPPEVMVNTQARMFARRKVAQRQIDIDLIHAMYHRTEAERRLSDQLGF</sequence>
<comment type="caution">
    <text evidence="3">The sequence shown here is derived from an EMBL/GenBank/DDBJ whole genome shotgun (WGS) entry which is preliminary data.</text>
</comment>
<evidence type="ECO:0000313" key="3">
    <source>
        <dbReference type="EMBL" id="TWU03120.1"/>
    </source>
</evidence>
<keyword evidence="2 3" id="KW-0012">Acyltransferase</keyword>
<reference evidence="3 4" key="1">
    <citation type="submission" date="2019-02" db="EMBL/GenBank/DDBJ databases">
        <title>Deep-cultivation of Planctomycetes and their phenomic and genomic characterization uncovers novel biology.</title>
        <authorList>
            <person name="Wiegand S."/>
            <person name="Jogler M."/>
            <person name="Boedeker C."/>
            <person name="Pinto D."/>
            <person name="Vollmers J."/>
            <person name="Rivas-Marin E."/>
            <person name="Kohn T."/>
            <person name="Peeters S.H."/>
            <person name="Heuer A."/>
            <person name="Rast P."/>
            <person name="Oberbeckmann S."/>
            <person name="Bunk B."/>
            <person name="Jeske O."/>
            <person name="Meyerdierks A."/>
            <person name="Storesund J.E."/>
            <person name="Kallscheuer N."/>
            <person name="Luecker S."/>
            <person name="Lage O.M."/>
            <person name="Pohl T."/>
            <person name="Merkel B.J."/>
            <person name="Hornburger P."/>
            <person name="Mueller R.-W."/>
            <person name="Bruemmer F."/>
            <person name="Labrenz M."/>
            <person name="Spormann A.M."/>
            <person name="Op Den Camp H."/>
            <person name="Overmann J."/>
            <person name="Amann R."/>
            <person name="Jetten M.S.M."/>
            <person name="Mascher T."/>
            <person name="Medema M.H."/>
            <person name="Devos D.P."/>
            <person name="Kaster A.-K."/>
            <person name="Ovreas L."/>
            <person name="Rohde M."/>
            <person name="Galperin M.Y."/>
            <person name="Jogler C."/>
        </authorList>
    </citation>
    <scope>NUCLEOTIDE SEQUENCE [LARGE SCALE GENOMIC DNA]</scope>
    <source>
        <strain evidence="3 4">Pla100</strain>
    </source>
</reference>
<dbReference type="InterPro" id="IPR050065">
    <property type="entry name" value="GlmU-like"/>
</dbReference>
<dbReference type="NCBIfam" id="TIGR03991">
    <property type="entry name" value="alt_bact_glmU"/>
    <property type="match status" value="1"/>
</dbReference>